<evidence type="ECO:0000256" key="2">
    <source>
        <dbReference type="ARBA" id="ARBA00022679"/>
    </source>
</evidence>
<comment type="catalytic activity">
    <reaction evidence="5">
        <text>a 2'-deoxycytidine in DNA + S-adenosyl-L-methionine = a 5-methyl-2'-deoxycytidine in DNA + S-adenosyl-L-homocysteine + H(+)</text>
        <dbReference type="Rhea" id="RHEA:13681"/>
        <dbReference type="Rhea" id="RHEA-COMP:11369"/>
        <dbReference type="Rhea" id="RHEA-COMP:11370"/>
        <dbReference type="ChEBI" id="CHEBI:15378"/>
        <dbReference type="ChEBI" id="CHEBI:57856"/>
        <dbReference type="ChEBI" id="CHEBI:59789"/>
        <dbReference type="ChEBI" id="CHEBI:85452"/>
        <dbReference type="ChEBI" id="CHEBI:85454"/>
        <dbReference type="EC" id="2.1.1.37"/>
    </reaction>
</comment>
<dbReference type="InterPro" id="IPR029063">
    <property type="entry name" value="SAM-dependent_MTases_sf"/>
</dbReference>
<organism evidence="6 7">
    <name type="scientific">Methylomonas albis</name>
    <dbReference type="NCBI Taxonomy" id="1854563"/>
    <lineage>
        <taxon>Bacteria</taxon>
        <taxon>Pseudomonadati</taxon>
        <taxon>Pseudomonadota</taxon>
        <taxon>Gammaproteobacteria</taxon>
        <taxon>Methylococcales</taxon>
        <taxon>Methylococcaceae</taxon>
        <taxon>Methylomonas</taxon>
    </lineage>
</organism>
<evidence type="ECO:0000256" key="5">
    <source>
        <dbReference type="ARBA" id="ARBA00047422"/>
    </source>
</evidence>
<dbReference type="EMBL" id="JACXSS010000001">
    <property type="protein sequence ID" value="MBD9357488.1"/>
    <property type="molecule type" value="Genomic_DNA"/>
</dbReference>
<keyword evidence="3" id="KW-0949">S-adenosyl-L-methionine</keyword>
<dbReference type="Proteomes" id="UP000652176">
    <property type="component" value="Unassembled WGS sequence"/>
</dbReference>
<gene>
    <name evidence="6" type="ORF">IE877_16665</name>
</gene>
<dbReference type="InterPro" id="IPR018117">
    <property type="entry name" value="C5_DNA_meth_AS"/>
</dbReference>
<name>A0ABR9D5E2_9GAMM</name>
<evidence type="ECO:0000313" key="6">
    <source>
        <dbReference type="EMBL" id="MBD9357488.1"/>
    </source>
</evidence>
<sequence>MLVLSLFPGIGLLDRGFEDAGFCVVRGPDLIFGGDIRRFHVPAGRFDGVIGGPPCQDFSKARRIEQTGEGADMLHQFVRVVTEAKPQWWLAENVPGVPDIRIDCYSWQRLDLNASEFGHDQRRLRHVQFGALDGSALRIDRKKSPASNATVLANDNRPLAEIVGLQGLPPDFDIPAFTRGALTRAIGNGVPYGMAYALAQAVLNRTTGVTLCACSCGRPVTGRRIYYDGACRKRAFDRQFKKQLA</sequence>
<accession>A0ABR9D5E2</accession>
<proteinExistence type="predicted"/>
<comment type="caution">
    <text evidence="6">The sequence shown here is derived from an EMBL/GenBank/DDBJ whole genome shotgun (WGS) entry which is preliminary data.</text>
</comment>
<evidence type="ECO:0000256" key="3">
    <source>
        <dbReference type="ARBA" id="ARBA00022691"/>
    </source>
</evidence>
<dbReference type="GO" id="GO:0032259">
    <property type="term" value="P:methylation"/>
    <property type="evidence" value="ECO:0007669"/>
    <property type="project" value="UniProtKB-KW"/>
</dbReference>
<evidence type="ECO:0000313" key="7">
    <source>
        <dbReference type="Proteomes" id="UP000652176"/>
    </source>
</evidence>
<keyword evidence="2" id="KW-0808">Transferase</keyword>
<reference evidence="6 7" key="1">
    <citation type="submission" date="2020-09" db="EMBL/GenBank/DDBJ databases">
        <title>Methylomonas albis sp. nov. and Methylomonas fluvii sp. nov.: Two cold-adapted methanotrophs from the River Elbe and an amended description of Methylovulum psychrotolerans strain Eb1.</title>
        <authorList>
            <person name="Bussmann I.K."/>
            <person name="Klings K.-W."/>
            <person name="Warnstedt J."/>
            <person name="Hoppert M."/>
            <person name="Saborowski A."/>
            <person name="Horn F."/>
            <person name="Liebner S."/>
        </authorList>
    </citation>
    <scope>NUCLEOTIDE SEQUENCE [LARGE SCALE GENOMIC DNA]</scope>
    <source>
        <strain evidence="6 7">EbA</strain>
    </source>
</reference>
<dbReference type="GO" id="GO:0008168">
    <property type="term" value="F:methyltransferase activity"/>
    <property type="evidence" value="ECO:0007669"/>
    <property type="project" value="UniProtKB-KW"/>
</dbReference>
<dbReference type="Pfam" id="PF00145">
    <property type="entry name" value="DNA_methylase"/>
    <property type="match status" value="1"/>
</dbReference>
<dbReference type="RefSeq" id="WP_192375763.1">
    <property type="nucleotide sequence ID" value="NZ_CAJHIV010000001.1"/>
</dbReference>
<keyword evidence="4" id="KW-0680">Restriction system</keyword>
<dbReference type="Gene3D" id="3.40.50.150">
    <property type="entry name" value="Vaccinia Virus protein VP39"/>
    <property type="match status" value="1"/>
</dbReference>
<evidence type="ECO:0000256" key="1">
    <source>
        <dbReference type="ARBA" id="ARBA00022603"/>
    </source>
</evidence>
<evidence type="ECO:0000256" key="4">
    <source>
        <dbReference type="ARBA" id="ARBA00022747"/>
    </source>
</evidence>
<protein>
    <submittedName>
        <fullName evidence="6">DNA cytosine methyltransferase</fullName>
    </submittedName>
</protein>
<dbReference type="PROSITE" id="PS00094">
    <property type="entry name" value="C5_MTASE_1"/>
    <property type="match status" value="1"/>
</dbReference>
<dbReference type="SUPFAM" id="SSF53335">
    <property type="entry name" value="S-adenosyl-L-methionine-dependent methyltransferases"/>
    <property type="match status" value="1"/>
</dbReference>
<dbReference type="InterPro" id="IPR001525">
    <property type="entry name" value="C5_MeTfrase"/>
</dbReference>
<keyword evidence="7" id="KW-1185">Reference proteome</keyword>
<keyword evidence="1 6" id="KW-0489">Methyltransferase</keyword>